<keyword evidence="1" id="KW-0812">Transmembrane</keyword>
<proteinExistence type="predicted"/>
<evidence type="ECO:0000256" key="1">
    <source>
        <dbReference type="SAM" id="Phobius"/>
    </source>
</evidence>
<evidence type="ECO:0008006" key="4">
    <source>
        <dbReference type="Google" id="ProtNLM"/>
    </source>
</evidence>
<protein>
    <recommendedName>
        <fullName evidence="4">MFS transporter</fullName>
    </recommendedName>
</protein>
<evidence type="ECO:0000313" key="2">
    <source>
        <dbReference type="EMBL" id="MDZ8162927.1"/>
    </source>
</evidence>
<sequence>MFVVGAGFGLLASQLGNVNMSAVERGDTSEVGGLQGTFQNLGSSFGTAVVGSVFILLLAGGFTTAVSENTGISAEQQAQVTTAIEGAVPIVSPDEAERLVREGGGSAEVAAEVAQDYADSQIEALQQAIFIVFALLVISLLLSRNLPAKVGAAASTDDG</sequence>
<evidence type="ECO:0000313" key="3">
    <source>
        <dbReference type="Proteomes" id="UP001291912"/>
    </source>
</evidence>
<name>A0ABU5NA71_9MICO</name>
<dbReference type="EMBL" id="JAWJYN010000003">
    <property type="protein sequence ID" value="MDZ8162927.1"/>
    <property type="molecule type" value="Genomic_DNA"/>
</dbReference>
<feature type="transmembrane region" description="Helical" evidence="1">
    <location>
        <begin position="41"/>
        <end position="62"/>
    </location>
</feature>
<feature type="transmembrane region" description="Helical" evidence="1">
    <location>
        <begin position="124"/>
        <end position="142"/>
    </location>
</feature>
<dbReference type="RefSeq" id="WP_194422723.1">
    <property type="nucleotide sequence ID" value="NZ_BAAAPT010000001.1"/>
</dbReference>
<dbReference type="Proteomes" id="UP001291912">
    <property type="component" value="Unassembled WGS sequence"/>
</dbReference>
<accession>A0ABU5NA71</accession>
<reference evidence="2 3" key="1">
    <citation type="submission" date="2023-10" db="EMBL/GenBank/DDBJ databases">
        <title>Microbacterium xanthum sp. nov., isolated from seaweed.</title>
        <authorList>
            <person name="Lee S.D."/>
        </authorList>
    </citation>
    <scope>NUCLEOTIDE SEQUENCE [LARGE SCALE GENOMIC DNA]</scope>
    <source>
        <strain evidence="2 3">KCTC 19124</strain>
    </source>
</reference>
<comment type="caution">
    <text evidence="2">The sequence shown here is derived from an EMBL/GenBank/DDBJ whole genome shotgun (WGS) entry which is preliminary data.</text>
</comment>
<keyword evidence="3" id="KW-1185">Reference proteome</keyword>
<gene>
    <name evidence="2" type="ORF">R2Q92_13925</name>
</gene>
<organism evidence="2 3">
    <name type="scientific">Microbacterium aquimaris</name>
    <dbReference type="NCBI Taxonomy" id="459816"/>
    <lineage>
        <taxon>Bacteria</taxon>
        <taxon>Bacillati</taxon>
        <taxon>Actinomycetota</taxon>
        <taxon>Actinomycetes</taxon>
        <taxon>Micrococcales</taxon>
        <taxon>Microbacteriaceae</taxon>
        <taxon>Microbacterium</taxon>
    </lineage>
</organism>
<keyword evidence="1" id="KW-0472">Membrane</keyword>
<keyword evidence="1" id="KW-1133">Transmembrane helix</keyword>